<dbReference type="GO" id="GO:0003690">
    <property type="term" value="F:double-stranded DNA binding"/>
    <property type="evidence" value="ECO:0007669"/>
    <property type="project" value="TreeGrafter"/>
</dbReference>
<protein>
    <recommendedName>
        <fullName evidence="2">UBC core domain-containing protein</fullName>
    </recommendedName>
</protein>
<dbReference type="Gene3D" id="1.10.10.2030">
    <property type="entry name" value="DNA/RNA-binding protein Kin17, conserved domain"/>
    <property type="match status" value="1"/>
</dbReference>
<evidence type="ECO:0000256" key="1">
    <source>
        <dbReference type="SAM" id="Phobius"/>
    </source>
</evidence>
<evidence type="ECO:0000313" key="3">
    <source>
        <dbReference type="EMBL" id="KGG50443.1"/>
    </source>
</evidence>
<dbReference type="GO" id="GO:0006260">
    <property type="term" value="P:DNA replication"/>
    <property type="evidence" value="ECO:0007669"/>
    <property type="project" value="TreeGrafter"/>
</dbReference>
<dbReference type="VEuPathDB" id="MicrosporidiaDB:DI09_6p270"/>
<dbReference type="Pfam" id="PF00179">
    <property type="entry name" value="UQ_con"/>
    <property type="match status" value="1"/>
</dbReference>
<dbReference type="PROSITE" id="PS00028">
    <property type="entry name" value="ZINC_FINGER_C2H2_1"/>
    <property type="match status" value="1"/>
</dbReference>
<dbReference type="CDD" id="cd23799">
    <property type="entry name" value="UBCc_UBE2J"/>
    <property type="match status" value="1"/>
</dbReference>
<dbReference type="Pfam" id="PF10357">
    <property type="entry name" value="WH_KIN17"/>
    <property type="match status" value="1"/>
</dbReference>
<proteinExistence type="predicted"/>
<gene>
    <name evidence="3" type="ORF">DI09_6p270</name>
</gene>
<dbReference type="AlphaFoldDB" id="A0A098VN29"/>
<evidence type="ECO:0000259" key="2">
    <source>
        <dbReference type="PROSITE" id="PS50127"/>
    </source>
</evidence>
<dbReference type="Proteomes" id="UP000029725">
    <property type="component" value="Unassembled WGS sequence"/>
</dbReference>
<dbReference type="InterPro" id="IPR037321">
    <property type="entry name" value="KIN17-like"/>
</dbReference>
<dbReference type="InterPro" id="IPR056767">
    <property type="entry name" value="C2H2-Znf_KIN17"/>
</dbReference>
<keyword evidence="4" id="KW-1185">Reference proteome</keyword>
<keyword evidence="1" id="KW-0472">Membrane</keyword>
<dbReference type="InterPro" id="IPR038254">
    <property type="entry name" value="KIN17_WH-like_sf"/>
</dbReference>
<dbReference type="InterPro" id="IPR036236">
    <property type="entry name" value="Znf_C2H2_sf"/>
</dbReference>
<dbReference type="Pfam" id="PF25095">
    <property type="entry name" value="C2H2-zf_KIN17"/>
    <property type="match status" value="1"/>
</dbReference>
<evidence type="ECO:0000313" key="4">
    <source>
        <dbReference type="Proteomes" id="UP000029725"/>
    </source>
</evidence>
<keyword evidence="1" id="KW-0812">Transmembrane</keyword>
<dbReference type="Gene3D" id="3.10.110.10">
    <property type="entry name" value="Ubiquitin Conjugating Enzyme"/>
    <property type="match status" value="1"/>
</dbReference>
<dbReference type="RefSeq" id="XP_013236870.1">
    <property type="nucleotide sequence ID" value="XM_013381416.1"/>
</dbReference>
<sequence length="430" mass="48560">MARLSRLKHYCQLCQRQCSDENGLKCHLFSITHRRKQEAYDADPKAFLEAYSGAFQKAFISILNSQWGGGKRVLANIVYQSYISDRNHIHMNSTKWKSLSEFIWHLDRSKLIKAEEVASQENGCDPKIYISTLSDISSVCERMRAKISQPHKEGTGLEHLAITQARLYNTTPTGEAKEQPLSPSIIGIKASQPEEDNNGERPKISFKLSVKRLLKEFSTISNSEAEGFVAFPASENDVFDWHFVISRPIDTIYQGGLYHGRIVFPAEYPFKPPSFSFLTPNGRFETNTNICLSISGYHPENWQPAWGVRTALIALTSMLPTKNDGSIGSITTPDHITRDLAKESAKWKCPRCRKSNFELMKGNIQASEDSKCGSTEYSTQNPPTPTANHISTMVANGHHEKDRYITTPIVFILLAFGLFFSFLIFYTIID</sequence>
<dbReference type="InterPro" id="IPR000608">
    <property type="entry name" value="UBC"/>
</dbReference>
<comment type="caution">
    <text evidence="3">The sequence shown here is derived from an EMBL/GenBank/DDBJ whole genome shotgun (WGS) entry which is preliminary data.</text>
</comment>
<dbReference type="PANTHER" id="PTHR12805:SF0">
    <property type="entry name" value="DNA_RNA-BINDING PROTEIN KIN17"/>
    <property type="match status" value="1"/>
</dbReference>
<dbReference type="SUPFAM" id="SSF57667">
    <property type="entry name" value="beta-beta-alpha zinc fingers"/>
    <property type="match status" value="1"/>
</dbReference>
<dbReference type="SMART" id="SM01253">
    <property type="entry name" value="Kin17_mid"/>
    <property type="match status" value="1"/>
</dbReference>
<dbReference type="PROSITE" id="PS50127">
    <property type="entry name" value="UBC_2"/>
    <property type="match status" value="1"/>
</dbReference>
<keyword evidence="1" id="KW-1133">Transmembrane helix</keyword>
<reference evidence="3 4" key="1">
    <citation type="submission" date="2014-04" db="EMBL/GenBank/DDBJ databases">
        <title>A new species of microsporidia sheds light on the evolution of extreme parasitism.</title>
        <authorList>
            <person name="Haag K.L."/>
            <person name="James T.Y."/>
            <person name="Larsson R."/>
            <person name="Schaer T.M."/>
            <person name="Refardt D."/>
            <person name="Pombert J.-F."/>
            <person name="Ebert D."/>
        </authorList>
    </citation>
    <scope>NUCLEOTIDE SEQUENCE [LARGE SCALE GENOMIC DNA]</scope>
    <source>
        <strain evidence="3 4">UGP3</strain>
        <tissue evidence="3">Spores</tissue>
    </source>
</reference>
<dbReference type="OrthoDB" id="1158011at2759"/>
<feature type="domain" description="UBC core" evidence="2">
    <location>
        <begin position="208"/>
        <end position="358"/>
    </location>
</feature>
<dbReference type="EMBL" id="JMKJ01000579">
    <property type="protein sequence ID" value="KGG50443.1"/>
    <property type="molecule type" value="Genomic_DNA"/>
</dbReference>
<feature type="transmembrane region" description="Helical" evidence="1">
    <location>
        <begin position="409"/>
        <end position="429"/>
    </location>
</feature>
<dbReference type="GeneID" id="25260657"/>
<dbReference type="GO" id="GO:0006974">
    <property type="term" value="P:DNA damage response"/>
    <property type="evidence" value="ECO:0007669"/>
    <property type="project" value="TreeGrafter"/>
</dbReference>
<dbReference type="PANTHER" id="PTHR12805">
    <property type="entry name" value="KIN17 KIN, ANTIGENIC DETERMINANT OF RECA PROTEIN HOMOLOG"/>
    <property type="match status" value="1"/>
</dbReference>
<dbReference type="GO" id="GO:0005634">
    <property type="term" value="C:nucleus"/>
    <property type="evidence" value="ECO:0007669"/>
    <property type="project" value="TreeGrafter"/>
</dbReference>
<dbReference type="SMART" id="SM00212">
    <property type="entry name" value="UBCc"/>
    <property type="match status" value="1"/>
</dbReference>
<organism evidence="3 4">
    <name type="scientific">Mitosporidium daphniae</name>
    <dbReference type="NCBI Taxonomy" id="1485682"/>
    <lineage>
        <taxon>Eukaryota</taxon>
        <taxon>Fungi</taxon>
        <taxon>Fungi incertae sedis</taxon>
        <taxon>Microsporidia</taxon>
        <taxon>Mitosporidium</taxon>
    </lineage>
</organism>
<dbReference type="InterPro" id="IPR016135">
    <property type="entry name" value="UBQ-conjugating_enzyme/RWD"/>
</dbReference>
<accession>A0A098VN29</accession>
<dbReference type="InterPro" id="IPR019447">
    <property type="entry name" value="DNA/RNA-bd_Kin17_WH-like_dom"/>
</dbReference>
<dbReference type="SUPFAM" id="SSF54495">
    <property type="entry name" value="UBC-like"/>
    <property type="match status" value="1"/>
</dbReference>
<name>A0A098VN29_9MICR</name>
<dbReference type="HOGENOM" id="CLU_637908_0_0_1"/>
<dbReference type="InterPro" id="IPR013087">
    <property type="entry name" value="Znf_C2H2_type"/>
</dbReference>